<dbReference type="Gene3D" id="3.30.930.30">
    <property type="match status" value="1"/>
</dbReference>
<dbReference type="Proteomes" id="UP000285023">
    <property type="component" value="Unassembled WGS sequence"/>
</dbReference>
<sequence length="202" mass="22307">MSRARKKKLLAEAAAPEFLRALRTFYHGRPGDLFTSARFYWPAGSGLRQSIATHFLAKRRPAGADSLVDTAAKVEVLLPADVPEDYTDPDFLVASYMARLPVEETSAFAQLTMSFPDATNLHGPWEAARSWLRDYYVERLGVPVVAILHAPFLAESASPVHLHALVLLRKATAFGWLSTRRDLAGDSGLEAAAASWQAWPMR</sequence>
<dbReference type="RefSeq" id="WP_119531199.1">
    <property type="nucleotide sequence ID" value="NZ_QXTF01000001.1"/>
</dbReference>
<comment type="caution">
    <text evidence="1">The sequence shown here is derived from an EMBL/GenBank/DDBJ whole genome shotgun (WGS) entry which is preliminary data.</text>
</comment>
<dbReference type="OrthoDB" id="9017325at2"/>
<reference evidence="1 2" key="1">
    <citation type="submission" date="2018-09" db="EMBL/GenBank/DDBJ databases">
        <title>Sphingomonas sp. DAC4.</title>
        <authorList>
            <person name="Seo T."/>
        </authorList>
    </citation>
    <scope>NUCLEOTIDE SEQUENCE [LARGE SCALE GENOMIC DNA]</scope>
    <source>
        <strain evidence="1 2">DAC4</strain>
    </source>
</reference>
<organism evidence="1 2">
    <name type="scientific">Sphingomonas edaphi</name>
    <dbReference type="NCBI Taxonomy" id="2315689"/>
    <lineage>
        <taxon>Bacteria</taxon>
        <taxon>Pseudomonadati</taxon>
        <taxon>Pseudomonadota</taxon>
        <taxon>Alphaproteobacteria</taxon>
        <taxon>Sphingomonadales</taxon>
        <taxon>Sphingomonadaceae</taxon>
        <taxon>Sphingomonas</taxon>
    </lineage>
</organism>
<protein>
    <recommendedName>
        <fullName evidence="3">MobA/MobL protein domain-containing protein</fullName>
    </recommendedName>
</protein>
<gene>
    <name evidence="1" type="ORF">D3M59_02270</name>
</gene>
<name>A0A418Q1Z9_9SPHN</name>
<accession>A0A418Q1Z9</accession>
<evidence type="ECO:0008006" key="3">
    <source>
        <dbReference type="Google" id="ProtNLM"/>
    </source>
</evidence>
<dbReference type="EMBL" id="QXTF01000001">
    <property type="protein sequence ID" value="RIX31843.1"/>
    <property type="molecule type" value="Genomic_DNA"/>
</dbReference>
<keyword evidence="2" id="KW-1185">Reference proteome</keyword>
<evidence type="ECO:0000313" key="2">
    <source>
        <dbReference type="Proteomes" id="UP000285023"/>
    </source>
</evidence>
<dbReference type="AlphaFoldDB" id="A0A418Q1Z9"/>
<evidence type="ECO:0000313" key="1">
    <source>
        <dbReference type="EMBL" id="RIX31843.1"/>
    </source>
</evidence>
<proteinExistence type="predicted"/>